<dbReference type="Gene3D" id="2.60.470.10">
    <property type="entry name" value="Acid-sensing ion channels like domains"/>
    <property type="match status" value="1"/>
</dbReference>
<keyword evidence="7" id="KW-0915">Sodium</keyword>
<dbReference type="OrthoDB" id="5874059at2759"/>
<accession>A0A9Q0BV18</accession>
<evidence type="ECO:0000256" key="3">
    <source>
        <dbReference type="ARBA" id="ARBA00022448"/>
    </source>
</evidence>
<evidence type="ECO:0000313" key="15">
    <source>
        <dbReference type="Proteomes" id="UP001059596"/>
    </source>
</evidence>
<evidence type="ECO:0000256" key="10">
    <source>
        <dbReference type="ARBA" id="ARBA00023201"/>
    </source>
</evidence>
<evidence type="ECO:0000256" key="12">
    <source>
        <dbReference type="RuleBase" id="RU000679"/>
    </source>
</evidence>
<evidence type="ECO:0000256" key="5">
    <source>
        <dbReference type="ARBA" id="ARBA00022692"/>
    </source>
</evidence>
<evidence type="ECO:0000256" key="9">
    <source>
        <dbReference type="ARBA" id="ARBA00023136"/>
    </source>
</evidence>
<evidence type="ECO:0000256" key="2">
    <source>
        <dbReference type="ARBA" id="ARBA00007193"/>
    </source>
</evidence>
<dbReference type="FunFam" id="1.10.287.770:FF:000012">
    <property type="entry name" value="Pickpocket 10"/>
    <property type="match status" value="1"/>
</dbReference>
<evidence type="ECO:0000256" key="1">
    <source>
        <dbReference type="ARBA" id="ARBA00004141"/>
    </source>
</evidence>
<dbReference type="AlphaFoldDB" id="A0A9Q0BV18"/>
<evidence type="ECO:0000313" key="14">
    <source>
        <dbReference type="EMBL" id="KAI8044960.1"/>
    </source>
</evidence>
<keyword evidence="10 12" id="KW-0739">Sodium transport</keyword>
<keyword evidence="8 12" id="KW-0406">Ion transport</keyword>
<protein>
    <recommendedName>
        <fullName evidence="16">Sodium channel protein Nach</fullName>
    </recommendedName>
</protein>
<name>A0A9Q0BV18_9MUSC</name>
<dbReference type="InterPro" id="IPR001873">
    <property type="entry name" value="ENaC"/>
</dbReference>
<sequence length="485" mass="54363">MGRTIDADGYGRRERGFSVLFWQFVTHLKDYCANCTLAGFAYIANSRLHYTERVFWLLCVVISSLGCYILIVDYQRDFPSRAVSIVYESLPPFSTWKFPSVSVCECIHKYILVKKLEQYIGSLGGDLDGDYPYDVEVGLSTILFPPTYNEGSLKGTCPTVRKCPTCALCPNGNFRQILNWYGANCSDVLVECKLSGKAFDCCRYFRPLLTPFGRCFMLNSLQNNNPGSKHWLNTDLDPSHQEARLELIMNTAVQIHVLNAEDIPHTAFVPPGVLLTMPGQGKLIQINQVRIVNDPDVKEVEPKIRSCLFPDENPPSSVYRAYSFSTCITECARKIQIEACGCASFLMNPTADPRYPDCNLEGFLCLEANSLMKPDSKLLKSNNKGNKDSCGCLPSCNDGDIQAIYEGHSTFNRDTQLRNVTISMPALPTDQFRRQAIRTRLDVVVSMGGMLGLFLGASILSAIEFVYYFTVRPLTNMLRARSVRA</sequence>
<dbReference type="Gene3D" id="1.10.287.770">
    <property type="entry name" value="YojJ-like"/>
    <property type="match status" value="1"/>
</dbReference>
<keyword evidence="3 12" id="KW-0813">Transport</keyword>
<dbReference type="Proteomes" id="UP001059596">
    <property type="component" value="Chromosome 3R"/>
</dbReference>
<dbReference type="Pfam" id="PF00858">
    <property type="entry name" value="ASC"/>
    <property type="match status" value="1"/>
</dbReference>
<feature type="transmembrane region" description="Helical" evidence="13">
    <location>
        <begin position="443"/>
        <end position="469"/>
    </location>
</feature>
<dbReference type="PRINTS" id="PR01078">
    <property type="entry name" value="AMINACHANNEL"/>
</dbReference>
<organism evidence="14 15">
    <name type="scientific">Drosophila gunungcola</name>
    <name type="common">fruit fly</name>
    <dbReference type="NCBI Taxonomy" id="103775"/>
    <lineage>
        <taxon>Eukaryota</taxon>
        <taxon>Metazoa</taxon>
        <taxon>Ecdysozoa</taxon>
        <taxon>Arthropoda</taxon>
        <taxon>Hexapoda</taxon>
        <taxon>Insecta</taxon>
        <taxon>Pterygota</taxon>
        <taxon>Neoptera</taxon>
        <taxon>Endopterygota</taxon>
        <taxon>Diptera</taxon>
        <taxon>Brachycera</taxon>
        <taxon>Muscomorpha</taxon>
        <taxon>Ephydroidea</taxon>
        <taxon>Drosophilidae</taxon>
        <taxon>Drosophila</taxon>
        <taxon>Sophophora</taxon>
    </lineage>
</organism>
<evidence type="ECO:0000256" key="4">
    <source>
        <dbReference type="ARBA" id="ARBA00022461"/>
    </source>
</evidence>
<evidence type="ECO:0000256" key="8">
    <source>
        <dbReference type="ARBA" id="ARBA00023065"/>
    </source>
</evidence>
<dbReference type="EMBL" id="JAMKOV010000001">
    <property type="protein sequence ID" value="KAI8044960.1"/>
    <property type="molecule type" value="Genomic_DNA"/>
</dbReference>
<comment type="similarity">
    <text evidence="2 12">Belongs to the amiloride-sensitive sodium channel (TC 1.A.6) family.</text>
</comment>
<dbReference type="GO" id="GO:0005886">
    <property type="term" value="C:plasma membrane"/>
    <property type="evidence" value="ECO:0007669"/>
    <property type="project" value="TreeGrafter"/>
</dbReference>
<keyword evidence="6 13" id="KW-1133">Transmembrane helix</keyword>
<evidence type="ECO:0000256" key="6">
    <source>
        <dbReference type="ARBA" id="ARBA00022989"/>
    </source>
</evidence>
<dbReference type="PANTHER" id="PTHR11690:SF157">
    <property type="entry name" value="PICKPOCKET 15"/>
    <property type="match status" value="1"/>
</dbReference>
<gene>
    <name evidence="14" type="ORF">M5D96_001136</name>
</gene>
<keyword evidence="5 12" id="KW-0812">Transmembrane</keyword>
<keyword evidence="15" id="KW-1185">Reference proteome</keyword>
<comment type="subcellular location">
    <subcellularLocation>
        <location evidence="1">Membrane</location>
        <topology evidence="1">Multi-pass membrane protein</topology>
    </subcellularLocation>
</comment>
<keyword evidence="9 13" id="KW-0472">Membrane</keyword>
<evidence type="ECO:0008006" key="16">
    <source>
        <dbReference type="Google" id="ProtNLM"/>
    </source>
</evidence>
<keyword evidence="11 12" id="KW-0407">Ion channel</keyword>
<reference evidence="14" key="1">
    <citation type="journal article" date="2023" name="Genome Biol. Evol.">
        <title>Long-read-based Genome Assembly of Drosophila gunungcola Reveals Fewer Chemosensory Genes in Flower-breeding Species.</title>
        <authorList>
            <person name="Negi A."/>
            <person name="Liao B.Y."/>
            <person name="Yeh S.D."/>
        </authorList>
    </citation>
    <scope>NUCLEOTIDE SEQUENCE</scope>
    <source>
        <strain evidence="14">Sukarami</strain>
    </source>
</reference>
<keyword evidence="4 12" id="KW-0894">Sodium channel</keyword>
<feature type="transmembrane region" description="Helical" evidence="13">
    <location>
        <begin position="54"/>
        <end position="72"/>
    </location>
</feature>
<comment type="caution">
    <text evidence="14">The sequence shown here is derived from an EMBL/GenBank/DDBJ whole genome shotgun (WGS) entry which is preliminary data.</text>
</comment>
<evidence type="ECO:0000256" key="7">
    <source>
        <dbReference type="ARBA" id="ARBA00023053"/>
    </source>
</evidence>
<evidence type="ECO:0000256" key="13">
    <source>
        <dbReference type="SAM" id="Phobius"/>
    </source>
</evidence>
<dbReference type="PANTHER" id="PTHR11690">
    <property type="entry name" value="AMILORIDE-SENSITIVE SODIUM CHANNEL-RELATED"/>
    <property type="match status" value="1"/>
</dbReference>
<dbReference type="GO" id="GO:0015280">
    <property type="term" value="F:ligand-gated sodium channel activity"/>
    <property type="evidence" value="ECO:0007669"/>
    <property type="project" value="TreeGrafter"/>
</dbReference>
<proteinExistence type="inferred from homology"/>
<evidence type="ECO:0000256" key="11">
    <source>
        <dbReference type="ARBA" id="ARBA00023303"/>
    </source>
</evidence>